<dbReference type="InterPro" id="IPR052907">
    <property type="entry name" value="Beta-lactamase/esterase"/>
</dbReference>
<accession>A0A139AX57</accession>
<dbReference type="OMA" id="GWARPEF"/>
<evidence type="ECO:0000313" key="4">
    <source>
        <dbReference type="Proteomes" id="UP000070544"/>
    </source>
</evidence>
<dbReference type="Gene3D" id="3.40.710.10">
    <property type="entry name" value="DD-peptidase/beta-lactamase superfamily"/>
    <property type="match status" value="1"/>
</dbReference>
<evidence type="ECO:0000313" key="3">
    <source>
        <dbReference type="EMBL" id="KXS21308.1"/>
    </source>
</evidence>
<dbReference type="Pfam" id="PF00144">
    <property type="entry name" value="Beta-lactamase"/>
    <property type="match status" value="1"/>
</dbReference>
<sequence length="415" mass="44421">MTSTETPAPPIGGFVAPGYEEVERVFRKNFDDGKELGAGYAAYVDGKLVVNLYGGWADEAKTKSFTDSSLTNIWSSGKAVLGVTVAHCVSKGLFSYSDPVSKYWPEFGAGGKENVLIKDLCQHTAGVAWLDDAHLPTIADLADLDALAKKIAGQPHNFGGEYQKIYHAVTQGWFLNEVVRRVLGTSHGDFFKSTVNKSLGVDVYCGFPTELEDRYAPVVLTKELIEGLVANAPKDKTEPRAKVGATMPKGYTTANDPELRKGETPAAFTVSNAKSVARLMALCSMGGALDGVNLIDEATLKASIELDPRAQGVVDLNLQYATQSCVGGTSWVRSPDGFRVPAEFPPEYAKGSGWQWQGWYGFGGSHAQFDLGNHTSSAYVMNLMQPMRGADNRGTDLALALTKCVDAVRGAAGSA</sequence>
<dbReference type="PANTHER" id="PTHR43319">
    <property type="entry name" value="BETA-LACTAMASE-RELATED"/>
    <property type="match status" value="1"/>
</dbReference>
<dbReference type="InterPro" id="IPR012338">
    <property type="entry name" value="Beta-lactam/transpept-like"/>
</dbReference>
<dbReference type="PANTHER" id="PTHR43319:SF3">
    <property type="entry name" value="BETA-LACTAMASE-RELATED DOMAIN-CONTAINING PROTEIN"/>
    <property type="match status" value="1"/>
</dbReference>
<dbReference type="EMBL" id="KQ965733">
    <property type="protein sequence ID" value="KXS21308.1"/>
    <property type="molecule type" value="Genomic_DNA"/>
</dbReference>
<dbReference type="InterPro" id="IPR001466">
    <property type="entry name" value="Beta-lactam-related"/>
</dbReference>
<dbReference type="SUPFAM" id="SSF56601">
    <property type="entry name" value="beta-lactamase/transpeptidase-like"/>
    <property type="match status" value="1"/>
</dbReference>
<evidence type="ECO:0000259" key="2">
    <source>
        <dbReference type="Pfam" id="PF00144"/>
    </source>
</evidence>
<dbReference type="AlphaFoldDB" id="A0A139AX57"/>
<keyword evidence="4" id="KW-1185">Reference proteome</keyword>
<dbReference type="Proteomes" id="UP000070544">
    <property type="component" value="Unassembled WGS sequence"/>
</dbReference>
<proteinExistence type="predicted"/>
<feature type="region of interest" description="Disordered" evidence="1">
    <location>
        <begin position="236"/>
        <end position="258"/>
    </location>
</feature>
<gene>
    <name evidence="3" type="ORF">M427DRAFT_27712</name>
</gene>
<name>A0A139AX57_GONPJ</name>
<dbReference type="OrthoDB" id="5946976at2759"/>
<evidence type="ECO:0000256" key="1">
    <source>
        <dbReference type="SAM" id="MobiDB-lite"/>
    </source>
</evidence>
<protein>
    <submittedName>
        <fullName evidence="3">Beta-lactamase/transpeptidase-like protein</fullName>
    </submittedName>
</protein>
<reference evidence="3 4" key="1">
    <citation type="journal article" date="2015" name="Genome Biol. Evol.">
        <title>Phylogenomic analyses indicate that early fungi evolved digesting cell walls of algal ancestors of land plants.</title>
        <authorList>
            <person name="Chang Y."/>
            <person name="Wang S."/>
            <person name="Sekimoto S."/>
            <person name="Aerts A.L."/>
            <person name="Choi C."/>
            <person name="Clum A."/>
            <person name="LaButti K.M."/>
            <person name="Lindquist E.A."/>
            <person name="Yee Ngan C."/>
            <person name="Ohm R.A."/>
            <person name="Salamov A.A."/>
            <person name="Grigoriev I.V."/>
            <person name="Spatafora J.W."/>
            <person name="Berbee M.L."/>
        </authorList>
    </citation>
    <scope>NUCLEOTIDE SEQUENCE [LARGE SCALE GENOMIC DNA]</scope>
    <source>
        <strain evidence="3 4">JEL478</strain>
    </source>
</reference>
<dbReference type="STRING" id="1344416.A0A139AX57"/>
<organism evidence="3 4">
    <name type="scientific">Gonapodya prolifera (strain JEL478)</name>
    <name type="common">Monoblepharis prolifera</name>
    <dbReference type="NCBI Taxonomy" id="1344416"/>
    <lineage>
        <taxon>Eukaryota</taxon>
        <taxon>Fungi</taxon>
        <taxon>Fungi incertae sedis</taxon>
        <taxon>Chytridiomycota</taxon>
        <taxon>Chytridiomycota incertae sedis</taxon>
        <taxon>Monoblepharidomycetes</taxon>
        <taxon>Monoblepharidales</taxon>
        <taxon>Gonapodyaceae</taxon>
        <taxon>Gonapodya</taxon>
    </lineage>
</organism>
<feature type="domain" description="Beta-lactamase-related" evidence="2">
    <location>
        <begin position="24"/>
        <end position="398"/>
    </location>
</feature>